<evidence type="ECO:0000256" key="1">
    <source>
        <dbReference type="ARBA" id="ARBA00001933"/>
    </source>
</evidence>
<dbReference type="GO" id="GO:0003677">
    <property type="term" value="F:DNA binding"/>
    <property type="evidence" value="ECO:0007669"/>
    <property type="project" value="UniProtKB-KW"/>
</dbReference>
<dbReference type="GO" id="GO:0030170">
    <property type="term" value="F:pyridoxal phosphate binding"/>
    <property type="evidence" value="ECO:0007669"/>
    <property type="project" value="InterPro"/>
</dbReference>
<dbReference type="InterPro" id="IPR015421">
    <property type="entry name" value="PyrdxlP-dep_Trfase_major"/>
</dbReference>
<dbReference type="PANTHER" id="PTHR46577:SF1">
    <property type="entry name" value="HTH-TYPE TRANSCRIPTIONAL REGULATORY PROTEIN GABR"/>
    <property type="match status" value="1"/>
</dbReference>
<dbReference type="CDD" id="cd00609">
    <property type="entry name" value="AAT_like"/>
    <property type="match status" value="1"/>
</dbReference>
<reference evidence="9 10" key="1">
    <citation type="submission" date="2019-02" db="EMBL/GenBank/DDBJ databases">
        <title>Paenibacillus sp. nov., isolated from surface-sterilized tissue of Thalictrum simplex L.</title>
        <authorList>
            <person name="Tuo L."/>
        </authorList>
    </citation>
    <scope>NUCLEOTIDE SEQUENCE [LARGE SCALE GENOMIC DNA]</scope>
    <source>
        <strain evidence="9 10">N2SHLJ1</strain>
    </source>
</reference>
<evidence type="ECO:0000256" key="3">
    <source>
        <dbReference type="ARBA" id="ARBA00022576"/>
    </source>
</evidence>
<dbReference type="Proteomes" id="UP000293142">
    <property type="component" value="Unassembled WGS sequence"/>
</dbReference>
<comment type="caution">
    <text evidence="9">The sequence shown here is derived from an EMBL/GenBank/DDBJ whole genome shotgun (WGS) entry which is preliminary data.</text>
</comment>
<dbReference type="Gene3D" id="3.40.640.10">
    <property type="entry name" value="Type I PLP-dependent aspartate aminotransferase-like (Major domain)"/>
    <property type="match status" value="1"/>
</dbReference>
<dbReference type="SUPFAM" id="SSF46785">
    <property type="entry name" value="Winged helix' DNA-binding domain"/>
    <property type="match status" value="1"/>
</dbReference>
<dbReference type="PROSITE" id="PS50949">
    <property type="entry name" value="HTH_GNTR"/>
    <property type="match status" value="1"/>
</dbReference>
<evidence type="ECO:0000313" key="9">
    <source>
        <dbReference type="EMBL" id="TBL81073.1"/>
    </source>
</evidence>
<accession>A0A4Q9DYT6</accession>
<dbReference type="SUPFAM" id="SSF53383">
    <property type="entry name" value="PLP-dependent transferases"/>
    <property type="match status" value="1"/>
</dbReference>
<dbReference type="InterPro" id="IPR015424">
    <property type="entry name" value="PyrdxlP-dep_Trfase"/>
</dbReference>
<dbReference type="RefSeq" id="WP_131011787.1">
    <property type="nucleotide sequence ID" value="NZ_SIRE01000003.1"/>
</dbReference>
<gene>
    <name evidence="9" type="ORF">EYB31_02980</name>
</gene>
<evidence type="ECO:0000256" key="2">
    <source>
        <dbReference type="ARBA" id="ARBA00005384"/>
    </source>
</evidence>
<evidence type="ECO:0000256" key="4">
    <source>
        <dbReference type="ARBA" id="ARBA00022898"/>
    </source>
</evidence>
<dbReference type="Pfam" id="PF00392">
    <property type="entry name" value="GntR"/>
    <property type="match status" value="1"/>
</dbReference>
<keyword evidence="5" id="KW-0805">Transcription regulation</keyword>
<dbReference type="InterPro" id="IPR051446">
    <property type="entry name" value="HTH_trans_reg/aminotransferase"/>
</dbReference>
<dbReference type="InterPro" id="IPR036390">
    <property type="entry name" value="WH_DNA-bd_sf"/>
</dbReference>
<dbReference type="EMBL" id="SIRE01000003">
    <property type="protein sequence ID" value="TBL81073.1"/>
    <property type="molecule type" value="Genomic_DNA"/>
</dbReference>
<dbReference type="PANTHER" id="PTHR46577">
    <property type="entry name" value="HTH-TYPE TRANSCRIPTIONAL REGULATORY PROTEIN GABR"/>
    <property type="match status" value="1"/>
</dbReference>
<feature type="domain" description="HTH gntR-type" evidence="8">
    <location>
        <begin position="1"/>
        <end position="69"/>
    </location>
</feature>
<dbReference type="SMART" id="SM00345">
    <property type="entry name" value="HTH_GNTR"/>
    <property type="match status" value="1"/>
</dbReference>
<evidence type="ECO:0000256" key="7">
    <source>
        <dbReference type="ARBA" id="ARBA00023163"/>
    </source>
</evidence>
<dbReference type="Gene3D" id="1.10.10.10">
    <property type="entry name" value="Winged helix-like DNA-binding domain superfamily/Winged helix DNA-binding domain"/>
    <property type="match status" value="1"/>
</dbReference>
<keyword evidence="9" id="KW-0808">Transferase</keyword>
<sequence length="449" mass="50885">MNKYSFILSDMELKITEGQYRPGQKLPSVRIAAKSYGCSISTIVRAYAELEKRHVIYSVSQSGYYVVDKPGEQEADKHDETIDFASASPDLNVFPYLDFQHCLNKAIDTYKYHLFTYGDSIGLKSLRSTLSSHLAGSQVFAQAERIVVTSGVQQALSILAKMEFPNGNSTILVEQPSYDIYLRFLEEEGLPVRGIARTSAGIDLRELEETFKHGGIKFFYTMSRYHNPLGTSYSMEVRKAIAGLASKYNVYIVEDDYMADLGEERSFDPIYTYSKSSHVVYLKSFSKIIFPGLRLGAAVLPEPLLAAFCAHKRYADTSLLSQAALEVYIKNGMYERHKRKIYTQYTARIQALNEAVKRYNHAGRLEVSQVSSGVYMQFKLPNTVNLERLMKRLAARKISVVPGKGFYLAGYSEREKFLRISISRARLEQIEEGVQAIVEEISRDMQVFS</sequence>
<dbReference type="GO" id="GO:0003700">
    <property type="term" value="F:DNA-binding transcription factor activity"/>
    <property type="evidence" value="ECO:0007669"/>
    <property type="project" value="InterPro"/>
</dbReference>
<evidence type="ECO:0000313" key="10">
    <source>
        <dbReference type="Proteomes" id="UP000293142"/>
    </source>
</evidence>
<proteinExistence type="inferred from homology"/>
<dbReference type="OrthoDB" id="9802601at2"/>
<dbReference type="Pfam" id="PF00155">
    <property type="entry name" value="Aminotran_1_2"/>
    <property type="match status" value="1"/>
</dbReference>
<keyword evidence="4" id="KW-0663">Pyridoxal phosphate</keyword>
<protein>
    <submittedName>
        <fullName evidence="9">PLP-dependent aminotransferase family protein</fullName>
    </submittedName>
</protein>
<evidence type="ECO:0000259" key="8">
    <source>
        <dbReference type="PROSITE" id="PS50949"/>
    </source>
</evidence>
<keyword evidence="7" id="KW-0804">Transcription</keyword>
<evidence type="ECO:0000256" key="5">
    <source>
        <dbReference type="ARBA" id="ARBA00023015"/>
    </source>
</evidence>
<dbReference type="AlphaFoldDB" id="A0A4Q9DYT6"/>
<keyword evidence="10" id="KW-1185">Reference proteome</keyword>
<organism evidence="9 10">
    <name type="scientific">Paenibacillus thalictri</name>
    <dbReference type="NCBI Taxonomy" id="2527873"/>
    <lineage>
        <taxon>Bacteria</taxon>
        <taxon>Bacillati</taxon>
        <taxon>Bacillota</taxon>
        <taxon>Bacilli</taxon>
        <taxon>Bacillales</taxon>
        <taxon>Paenibacillaceae</taxon>
        <taxon>Paenibacillus</taxon>
    </lineage>
</organism>
<keyword evidence="3 9" id="KW-0032">Aminotransferase</keyword>
<name>A0A4Q9DYT6_9BACL</name>
<dbReference type="CDD" id="cd07377">
    <property type="entry name" value="WHTH_GntR"/>
    <property type="match status" value="1"/>
</dbReference>
<comment type="similarity">
    <text evidence="2">In the C-terminal section; belongs to the class-I pyridoxal-phosphate-dependent aminotransferase family.</text>
</comment>
<evidence type="ECO:0000256" key="6">
    <source>
        <dbReference type="ARBA" id="ARBA00023125"/>
    </source>
</evidence>
<comment type="cofactor">
    <cofactor evidence="1">
        <name>pyridoxal 5'-phosphate</name>
        <dbReference type="ChEBI" id="CHEBI:597326"/>
    </cofactor>
</comment>
<dbReference type="GO" id="GO:0008483">
    <property type="term" value="F:transaminase activity"/>
    <property type="evidence" value="ECO:0007669"/>
    <property type="project" value="UniProtKB-KW"/>
</dbReference>
<dbReference type="InterPro" id="IPR036388">
    <property type="entry name" value="WH-like_DNA-bd_sf"/>
</dbReference>
<dbReference type="InterPro" id="IPR000524">
    <property type="entry name" value="Tscrpt_reg_HTH_GntR"/>
</dbReference>
<keyword evidence="6" id="KW-0238">DNA-binding</keyword>
<dbReference type="InterPro" id="IPR004839">
    <property type="entry name" value="Aminotransferase_I/II_large"/>
</dbReference>